<keyword evidence="5 12" id="KW-0808">Transferase</keyword>
<reference evidence="12 13" key="1">
    <citation type="journal article" date="2011" name="Stand. Genomic Sci.">
        <title>Complete genome sequence of Syntrophobotulus glycolicus type strain (FlGlyR).</title>
        <authorList>
            <person name="Han C."/>
            <person name="Mwirichia R."/>
            <person name="Chertkov O."/>
            <person name="Held B."/>
            <person name="Lapidus A."/>
            <person name="Nolan M."/>
            <person name="Lucas S."/>
            <person name="Hammon N."/>
            <person name="Deshpande S."/>
            <person name="Cheng J.F."/>
            <person name="Tapia R."/>
            <person name="Goodwin L."/>
            <person name="Pitluck S."/>
            <person name="Huntemann M."/>
            <person name="Liolios K."/>
            <person name="Ivanova N."/>
            <person name="Pagani I."/>
            <person name="Mavromatis K."/>
            <person name="Ovchinikova G."/>
            <person name="Pati A."/>
            <person name="Chen A."/>
            <person name="Palaniappan K."/>
            <person name="Land M."/>
            <person name="Hauser L."/>
            <person name="Brambilla E.M."/>
            <person name="Rohde M."/>
            <person name="Spring S."/>
            <person name="Sikorski J."/>
            <person name="Goker M."/>
            <person name="Woyke T."/>
            <person name="Bristow J."/>
            <person name="Eisen J.A."/>
            <person name="Markowitz V."/>
            <person name="Hugenholtz P."/>
            <person name="Kyrpides N.C."/>
            <person name="Klenk H.P."/>
            <person name="Detter J.C."/>
        </authorList>
    </citation>
    <scope>NUCLEOTIDE SEQUENCE [LARGE SCALE GENOMIC DNA]</scope>
    <source>
        <strain evidence="13">DSM 8271 / FlGlyR</strain>
    </source>
</reference>
<dbReference type="InterPro" id="IPR004013">
    <property type="entry name" value="PHP_dom"/>
</dbReference>
<dbReference type="GO" id="GO:0006260">
    <property type="term" value="P:DNA replication"/>
    <property type="evidence" value="ECO:0007669"/>
    <property type="project" value="UniProtKB-KW"/>
</dbReference>
<dbReference type="NCBIfam" id="NF005298">
    <property type="entry name" value="PRK06826.1"/>
    <property type="match status" value="1"/>
</dbReference>
<dbReference type="Gene3D" id="1.10.150.870">
    <property type="match status" value="1"/>
</dbReference>
<dbReference type="SUPFAM" id="SSF89550">
    <property type="entry name" value="PHP domain-like"/>
    <property type="match status" value="1"/>
</dbReference>
<evidence type="ECO:0000256" key="7">
    <source>
        <dbReference type="ARBA" id="ARBA00022705"/>
    </source>
</evidence>
<dbReference type="Pfam" id="PF07733">
    <property type="entry name" value="DNA_pol3_alpha"/>
    <property type="match status" value="1"/>
</dbReference>
<dbReference type="Gene3D" id="1.10.10.1600">
    <property type="entry name" value="Bacterial DNA polymerase III alpha subunit, thumb domain"/>
    <property type="match status" value="1"/>
</dbReference>
<dbReference type="InterPro" id="IPR029460">
    <property type="entry name" value="DNAPol_HHH"/>
</dbReference>
<dbReference type="Pfam" id="PF17657">
    <property type="entry name" value="DNA_pol3_finger"/>
    <property type="match status" value="1"/>
</dbReference>
<protein>
    <recommendedName>
        <fullName evidence="4">DNA polymerase III subunit alpha</fullName>
        <ecNumber evidence="3">2.7.7.7</ecNumber>
    </recommendedName>
</protein>
<dbReference type="Proteomes" id="UP000007488">
    <property type="component" value="Chromosome"/>
</dbReference>
<dbReference type="GO" id="GO:0005737">
    <property type="term" value="C:cytoplasm"/>
    <property type="evidence" value="ECO:0007669"/>
    <property type="project" value="UniProtKB-SubCell"/>
</dbReference>
<dbReference type="CDD" id="cd12113">
    <property type="entry name" value="PHP_PolIIIA_DnaE3"/>
    <property type="match status" value="1"/>
</dbReference>
<keyword evidence="8" id="KW-0239">DNA-directed DNA polymerase</keyword>
<keyword evidence="7" id="KW-0235">DNA replication</keyword>
<dbReference type="GO" id="GO:0003887">
    <property type="term" value="F:DNA-directed DNA polymerase activity"/>
    <property type="evidence" value="ECO:0007669"/>
    <property type="project" value="UniProtKB-KW"/>
</dbReference>
<feature type="domain" description="Polymerase/histidinol phosphatase N-terminal" evidence="11">
    <location>
        <begin position="3"/>
        <end position="70"/>
    </location>
</feature>
<gene>
    <name evidence="12" type="ordered locus">Sgly_1743</name>
</gene>
<comment type="similarity">
    <text evidence="2">Belongs to the DNA polymerase type-C family. DnaE subfamily.</text>
</comment>
<dbReference type="STRING" id="645991.Sgly_1743"/>
<dbReference type="InterPro" id="IPR003141">
    <property type="entry name" value="Pol/His_phosphatase_N"/>
</dbReference>
<evidence type="ECO:0000313" key="13">
    <source>
        <dbReference type="Proteomes" id="UP000007488"/>
    </source>
</evidence>
<evidence type="ECO:0000256" key="5">
    <source>
        <dbReference type="ARBA" id="ARBA00022679"/>
    </source>
</evidence>
<dbReference type="GO" id="GO:0003676">
    <property type="term" value="F:nucleic acid binding"/>
    <property type="evidence" value="ECO:0007669"/>
    <property type="project" value="InterPro"/>
</dbReference>
<dbReference type="Pfam" id="PF14579">
    <property type="entry name" value="HHH_6"/>
    <property type="match status" value="1"/>
</dbReference>
<dbReference type="AlphaFoldDB" id="F0SZ03"/>
<keyword evidence="13" id="KW-1185">Reference proteome</keyword>
<evidence type="ECO:0000256" key="4">
    <source>
        <dbReference type="ARBA" id="ARBA00019114"/>
    </source>
</evidence>
<dbReference type="NCBIfam" id="NF004226">
    <property type="entry name" value="PRK05673.1"/>
    <property type="match status" value="1"/>
</dbReference>
<comment type="catalytic activity">
    <reaction evidence="10">
        <text>DNA(n) + a 2'-deoxyribonucleoside 5'-triphosphate = DNA(n+1) + diphosphate</text>
        <dbReference type="Rhea" id="RHEA:22508"/>
        <dbReference type="Rhea" id="RHEA-COMP:17339"/>
        <dbReference type="Rhea" id="RHEA-COMP:17340"/>
        <dbReference type="ChEBI" id="CHEBI:33019"/>
        <dbReference type="ChEBI" id="CHEBI:61560"/>
        <dbReference type="ChEBI" id="CHEBI:173112"/>
        <dbReference type="EC" id="2.7.7.7"/>
    </reaction>
</comment>
<dbReference type="PANTHER" id="PTHR32294">
    <property type="entry name" value="DNA POLYMERASE III SUBUNIT ALPHA"/>
    <property type="match status" value="1"/>
</dbReference>
<evidence type="ECO:0000256" key="3">
    <source>
        <dbReference type="ARBA" id="ARBA00012417"/>
    </source>
</evidence>
<keyword evidence="6 12" id="KW-0548">Nucleotidyltransferase</keyword>
<comment type="function">
    <text evidence="9">DNA polymerase III is a complex, multichain enzyme responsible for most of the replicative synthesis in bacteria. This DNA polymerase also exhibits 3' to 5' exonuclease activity. The alpha chain is the DNA polymerase.</text>
</comment>
<dbReference type="HOGENOM" id="CLU_001600_0_0_9"/>
<dbReference type="InterPro" id="IPR004805">
    <property type="entry name" value="DnaE2/DnaE/PolC"/>
</dbReference>
<dbReference type="KEGG" id="sgy:Sgly_1743"/>
<dbReference type="InterPro" id="IPR041931">
    <property type="entry name" value="DNA_pol3_alpha_thumb_dom"/>
</dbReference>
<evidence type="ECO:0000256" key="8">
    <source>
        <dbReference type="ARBA" id="ARBA00022932"/>
    </source>
</evidence>
<dbReference type="GO" id="GO:0008408">
    <property type="term" value="F:3'-5' exonuclease activity"/>
    <property type="evidence" value="ECO:0007669"/>
    <property type="project" value="InterPro"/>
</dbReference>
<evidence type="ECO:0000256" key="10">
    <source>
        <dbReference type="ARBA" id="ARBA00049244"/>
    </source>
</evidence>
<dbReference type="SUPFAM" id="SSF160975">
    <property type="entry name" value="AF1531-like"/>
    <property type="match status" value="1"/>
</dbReference>
<dbReference type="Gene3D" id="3.20.20.140">
    <property type="entry name" value="Metal-dependent hydrolases"/>
    <property type="match status" value="1"/>
</dbReference>
<evidence type="ECO:0000256" key="2">
    <source>
        <dbReference type="ARBA" id="ARBA00009496"/>
    </source>
</evidence>
<dbReference type="EMBL" id="CP002547">
    <property type="protein sequence ID" value="ADY56040.1"/>
    <property type="molecule type" value="Genomic_DNA"/>
</dbReference>
<dbReference type="eggNOG" id="COG0587">
    <property type="taxonomic scope" value="Bacteria"/>
</dbReference>
<dbReference type="RefSeq" id="WP_013624908.1">
    <property type="nucleotide sequence ID" value="NC_015172.1"/>
</dbReference>
<dbReference type="InterPro" id="IPR040982">
    <property type="entry name" value="DNA_pol3_finger"/>
</dbReference>
<dbReference type="InterPro" id="IPR004365">
    <property type="entry name" value="NA-bd_OB_tRNA"/>
</dbReference>
<evidence type="ECO:0000259" key="11">
    <source>
        <dbReference type="SMART" id="SM00481"/>
    </source>
</evidence>
<proteinExistence type="inferred from homology"/>
<evidence type="ECO:0000313" key="12">
    <source>
        <dbReference type="EMBL" id="ADY56040.1"/>
    </source>
</evidence>
<evidence type="ECO:0000256" key="1">
    <source>
        <dbReference type="ARBA" id="ARBA00004496"/>
    </source>
</evidence>
<dbReference type="NCBIfam" id="TIGR00594">
    <property type="entry name" value="polc"/>
    <property type="match status" value="1"/>
</dbReference>
<dbReference type="OrthoDB" id="9803237at2"/>
<organism evidence="12 13">
    <name type="scientific">Syntrophobotulus glycolicus (strain DSM 8271 / FlGlyR)</name>
    <dbReference type="NCBI Taxonomy" id="645991"/>
    <lineage>
        <taxon>Bacteria</taxon>
        <taxon>Bacillati</taxon>
        <taxon>Bacillota</taxon>
        <taxon>Clostridia</taxon>
        <taxon>Eubacteriales</taxon>
        <taxon>Desulfitobacteriaceae</taxon>
        <taxon>Syntrophobotulus</taxon>
    </lineage>
</organism>
<evidence type="ECO:0000256" key="9">
    <source>
        <dbReference type="ARBA" id="ARBA00025611"/>
    </source>
</evidence>
<accession>F0SZ03</accession>
<name>F0SZ03_SYNGF</name>
<sequence length="1157" mass="130696">MFTHLHVHTEYSLLDGAARINKLVKKAGELGMPALAITDHGVMYGVIDFYKACKKQGIKPIIGCEVYVAPGKLTEKNAGRDDKNYHLVLLAENMEGYRNLVKIVSNAHIEGFYYKPRTDKKFLRENSKGLIALSACLAGEISELILEDNLEKARETALEYLDIFGKGNFFLEIQDHGLRDQQKVNTEMLKISRMTGIPIVATNDVHYVEKADSFLQDVLLCIQTGKTLNDQTRMSFEGQEFYLKAHSEMNLLFGEHPEVLEITEEIAARCNVDFAFGTNFLPDYQVPEGFTLDQYLREQCAQIFPQRYPQAGEREKGRLEYELNVITKTGYSGYFLIVADFCRYARENGVTVGPGRGSAAASMVAYLLGITDIEPLRHDLLFERFLNPERITMPDIDIDFDPEGRDKVIKYVTQKYGADKVCQIITFGTMGAKGAIRDVGRVLNIPLSKVDKVAKAVPNELGMTLERALTVSPDLIRMVSEEEEIKRLLEISQGLEGMPRHASTHAAGVVIAREPLTNYLPLQRTAEGFPMTQFPMKTVEDIGLLKMDFLGLRNLTIISQTLTRIQETQGKTIDLNKLPLDDLKTYQMLSEGKSSGVFQLESGGMKAILKELKPSCFEDIIAVLALYRPGPMEQIPEFIKRKQSGKLSYLHPKLEKILQATYGIIVYQEQVMQIARDLGGYSLGRADLLRRAMGKKNRDIMDEERQNFVHGLQDDHGEVIVPGAIRLGLKKNEAEEIFDLMAKFAEYGFNKGHATAYALISYQTAYLKANFPLEFAASLLSSVIGVSDKVSFYIHEAQNNGITILPPDVQFSYNDFAIEGRAIRFGLGAVRNVGAQVVEKIIEERKNGPFRSLYDFISRMDSRMVNKRVMESLIKAGAFQSLCSRAQALTVLERMLDLAQNRQRDRESGQMSLFDLDEKLEEDFAMPQLDEVSQGDISKLEKEYLGLYLTNHPLSSIETQYKDLISSDIATCLEGLEEKKVILCGIITSYRQTITKRGEMMATFLLEDLSGTIEVLVFPRVFAEGSNLHNDNIVIVKGRYYLNEDEKKIFAEKINELNEFNQGPETNARGEKEENSGYDRVDTKHGRLFLKLNREDKELLGRILKLLENHSGKIPVCVYFADSKKSFKLSQEYRAEKSHAFCQNITALLGQNNVKWQ</sequence>
<comment type="subcellular location">
    <subcellularLocation>
        <location evidence="1">Cytoplasm</location>
    </subcellularLocation>
</comment>
<dbReference type="InterPro" id="IPR011708">
    <property type="entry name" value="DNA_pol3_alpha_NTPase_dom"/>
</dbReference>
<dbReference type="InterPro" id="IPR016195">
    <property type="entry name" value="Pol/histidinol_Pase-like"/>
</dbReference>
<dbReference type="CDD" id="cd04485">
    <property type="entry name" value="DnaE_OBF"/>
    <property type="match status" value="1"/>
</dbReference>
<dbReference type="EC" id="2.7.7.7" evidence="3"/>
<evidence type="ECO:0000256" key="6">
    <source>
        <dbReference type="ARBA" id="ARBA00022695"/>
    </source>
</evidence>
<dbReference type="Pfam" id="PF02811">
    <property type="entry name" value="PHP"/>
    <property type="match status" value="1"/>
</dbReference>
<dbReference type="Pfam" id="PF01336">
    <property type="entry name" value="tRNA_anti-codon"/>
    <property type="match status" value="1"/>
</dbReference>
<reference evidence="13" key="2">
    <citation type="submission" date="2011-02" db="EMBL/GenBank/DDBJ databases">
        <title>The complete genome of Syntrophobotulus glycolicus DSM 8271.</title>
        <authorList>
            <person name="Lucas S."/>
            <person name="Copeland A."/>
            <person name="Lapidus A."/>
            <person name="Bruce D."/>
            <person name="Goodwin L."/>
            <person name="Pitluck S."/>
            <person name="Kyrpides N."/>
            <person name="Mavromatis K."/>
            <person name="Pagani I."/>
            <person name="Ivanova N."/>
            <person name="Mikhailova N."/>
            <person name="Chertkov O."/>
            <person name="Held B."/>
            <person name="Detter J.C."/>
            <person name="Tapia R."/>
            <person name="Han C."/>
            <person name="Land M."/>
            <person name="Hauser L."/>
            <person name="Markowitz V."/>
            <person name="Cheng J.-F."/>
            <person name="Hugenholtz P."/>
            <person name="Woyke T."/>
            <person name="Wu D."/>
            <person name="Spring S."/>
            <person name="Schroeder M."/>
            <person name="Brambilla E."/>
            <person name="Klenk H.-P."/>
            <person name="Eisen J.A."/>
        </authorList>
    </citation>
    <scope>NUCLEOTIDE SEQUENCE [LARGE SCALE GENOMIC DNA]</scope>
    <source>
        <strain evidence="13">DSM 8271 / FlGlyR</strain>
    </source>
</reference>
<dbReference type="SMART" id="SM00481">
    <property type="entry name" value="POLIIIAc"/>
    <property type="match status" value="1"/>
</dbReference>
<dbReference type="PANTHER" id="PTHR32294:SF0">
    <property type="entry name" value="DNA POLYMERASE III SUBUNIT ALPHA"/>
    <property type="match status" value="1"/>
</dbReference>